<reference evidence="2" key="1">
    <citation type="submission" date="2023-07" db="EMBL/GenBank/DDBJ databases">
        <title>draft genome sequence of fig (Ficus carica).</title>
        <authorList>
            <person name="Takahashi T."/>
            <person name="Nishimura K."/>
        </authorList>
    </citation>
    <scope>NUCLEOTIDE SEQUENCE</scope>
</reference>
<organism evidence="2 3">
    <name type="scientific">Ficus carica</name>
    <name type="common">Common fig</name>
    <dbReference type="NCBI Taxonomy" id="3494"/>
    <lineage>
        <taxon>Eukaryota</taxon>
        <taxon>Viridiplantae</taxon>
        <taxon>Streptophyta</taxon>
        <taxon>Embryophyta</taxon>
        <taxon>Tracheophyta</taxon>
        <taxon>Spermatophyta</taxon>
        <taxon>Magnoliopsida</taxon>
        <taxon>eudicotyledons</taxon>
        <taxon>Gunneridae</taxon>
        <taxon>Pentapetalae</taxon>
        <taxon>rosids</taxon>
        <taxon>fabids</taxon>
        <taxon>Rosales</taxon>
        <taxon>Moraceae</taxon>
        <taxon>Ficeae</taxon>
        <taxon>Ficus</taxon>
    </lineage>
</organism>
<accession>A0AA88CLH6</accession>
<protein>
    <submittedName>
        <fullName evidence="2">Uncharacterized protein</fullName>
    </submittedName>
</protein>
<dbReference type="Proteomes" id="UP001187192">
    <property type="component" value="Unassembled WGS sequence"/>
</dbReference>
<sequence>MEDSDLDCSDCSSLQNVPPFCTDNTHWSPFCKCPDVSSRTSHIPGSQSYYPHFLYCSSSEGNFVAVPVPRNSLFSCSSKTVWNLEQGYWSGLSGSFQHSDGATSALQWPFLLSWP</sequence>
<proteinExistence type="predicted"/>
<dbReference type="AlphaFoldDB" id="A0AA88CLH6"/>
<evidence type="ECO:0000313" key="1">
    <source>
        <dbReference type="EMBL" id="GMN22252.1"/>
    </source>
</evidence>
<dbReference type="EMBL" id="BTGU01005361">
    <property type="protein sequence ID" value="GMN22252.1"/>
    <property type="molecule type" value="Genomic_DNA"/>
</dbReference>
<keyword evidence="3" id="KW-1185">Reference proteome</keyword>
<gene>
    <name evidence="1" type="ORF">TIFTF001_047396</name>
    <name evidence="2" type="ORF">TIFTF001_047401</name>
</gene>
<evidence type="ECO:0000313" key="2">
    <source>
        <dbReference type="EMBL" id="GMN22270.1"/>
    </source>
</evidence>
<dbReference type="EMBL" id="BTGU01005362">
    <property type="protein sequence ID" value="GMN22270.1"/>
    <property type="molecule type" value="Genomic_DNA"/>
</dbReference>
<name>A0AA88CLH6_FICCA</name>
<evidence type="ECO:0000313" key="3">
    <source>
        <dbReference type="Proteomes" id="UP001187192"/>
    </source>
</evidence>
<comment type="caution">
    <text evidence="2">The sequence shown here is derived from an EMBL/GenBank/DDBJ whole genome shotgun (WGS) entry which is preliminary data.</text>
</comment>